<reference evidence="3" key="1">
    <citation type="journal article" date="2016" name="Nature">
        <title>Genome evolution in the allotetraploid frog Xenopus laevis.</title>
        <authorList>
            <person name="Session A.M."/>
            <person name="Uno Y."/>
            <person name="Kwon T."/>
            <person name="Chapman J.A."/>
            <person name="Toyoda A."/>
            <person name="Takahashi S."/>
            <person name="Fukui A."/>
            <person name="Hikosaka A."/>
            <person name="Suzuki A."/>
            <person name="Kondo M."/>
            <person name="van Heeringen S.J."/>
            <person name="Quigley I."/>
            <person name="Heinz S."/>
            <person name="Ogino H."/>
            <person name="Ochi H."/>
            <person name="Hellsten U."/>
            <person name="Lyons J.B."/>
            <person name="Simakov O."/>
            <person name="Putnam N."/>
            <person name="Stites J."/>
            <person name="Kuroki Y."/>
            <person name="Tanaka T."/>
            <person name="Michiue T."/>
            <person name="Watanabe M."/>
            <person name="Bogdanovic O."/>
            <person name="Lister R."/>
            <person name="Georgiou G."/>
            <person name="Paranjpe S.S."/>
            <person name="van Kruijsbergen I."/>
            <person name="Shu S."/>
            <person name="Carlson J."/>
            <person name="Kinoshita T."/>
            <person name="Ohta Y."/>
            <person name="Mawaribuchi S."/>
            <person name="Jenkins J."/>
            <person name="Grimwood J."/>
            <person name="Schmutz J."/>
            <person name="Mitros T."/>
            <person name="Mozaffari S.V."/>
            <person name="Suzuki Y."/>
            <person name="Haramoto Y."/>
            <person name="Yamamoto T.S."/>
            <person name="Takagi C."/>
            <person name="Heald R."/>
            <person name="Miller K."/>
            <person name="Haudenschild C."/>
            <person name="Kitzman J."/>
            <person name="Nakayama T."/>
            <person name="Izutsu Y."/>
            <person name="Robert J."/>
            <person name="Fortriede J."/>
            <person name="Burns K."/>
            <person name="Lotay V."/>
            <person name="Karimi K."/>
            <person name="Yasuoka Y."/>
            <person name="Dichmann D.S."/>
            <person name="Flajnik M.F."/>
            <person name="Houston D.W."/>
            <person name="Shendure J."/>
            <person name="DuPasquier L."/>
            <person name="Vize P.D."/>
            <person name="Zorn A.M."/>
            <person name="Ito M."/>
            <person name="Marcotte E.M."/>
            <person name="Wallingford J.B."/>
            <person name="Ito Y."/>
            <person name="Asashima M."/>
            <person name="Ueno N."/>
            <person name="Matsuda Y."/>
            <person name="Veenstra G.J."/>
            <person name="Fujiyama A."/>
            <person name="Harland R.M."/>
            <person name="Taira M."/>
            <person name="Rokhsar D.S."/>
        </authorList>
    </citation>
    <scope>NUCLEOTIDE SEQUENCE [LARGE SCALE GENOMIC DNA]</scope>
    <source>
        <strain evidence="3">J</strain>
    </source>
</reference>
<accession>A0A974BY30</accession>
<proteinExistence type="predicted"/>
<protein>
    <submittedName>
        <fullName evidence="2">Uncharacterized protein</fullName>
    </submittedName>
</protein>
<dbReference type="EMBL" id="CM004482">
    <property type="protein sequence ID" value="OCT63104.1"/>
    <property type="molecule type" value="Genomic_DNA"/>
</dbReference>
<organism evidence="2 3">
    <name type="scientific">Xenopus laevis</name>
    <name type="common">African clawed frog</name>
    <dbReference type="NCBI Taxonomy" id="8355"/>
    <lineage>
        <taxon>Eukaryota</taxon>
        <taxon>Metazoa</taxon>
        <taxon>Chordata</taxon>
        <taxon>Craniata</taxon>
        <taxon>Vertebrata</taxon>
        <taxon>Euteleostomi</taxon>
        <taxon>Amphibia</taxon>
        <taxon>Batrachia</taxon>
        <taxon>Anura</taxon>
        <taxon>Pipoidea</taxon>
        <taxon>Pipidae</taxon>
        <taxon>Xenopodinae</taxon>
        <taxon>Xenopus</taxon>
        <taxon>Xenopus</taxon>
    </lineage>
</organism>
<gene>
    <name evidence="2" type="ORF">XELAEV_18044200mg</name>
</gene>
<evidence type="ECO:0000313" key="3">
    <source>
        <dbReference type="Proteomes" id="UP000694892"/>
    </source>
</evidence>
<name>A0A974BY30_XENLA</name>
<evidence type="ECO:0000313" key="2">
    <source>
        <dbReference type="EMBL" id="OCT63104.1"/>
    </source>
</evidence>
<evidence type="ECO:0000256" key="1">
    <source>
        <dbReference type="SAM" id="MobiDB-lite"/>
    </source>
</evidence>
<dbReference type="Proteomes" id="UP000694892">
    <property type="component" value="Chromosome 9_10L"/>
</dbReference>
<dbReference type="AlphaFoldDB" id="A0A974BY30"/>
<sequence length="50" mass="5548">MAGGAGSSSRNNPWVLEEPEETHLPGHKATAAADHKRTRCWLGRPFLYPF</sequence>
<feature type="region of interest" description="Disordered" evidence="1">
    <location>
        <begin position="1"/>
        <end position="30"/>
    </location>
</feature>